<sequence>MKMFFSYGSRTAYLFHAIRIIYNRYQGAISLDFLLYELLMCGCCVDKDVLKKIIGVMKRDKIIK</sequence>
<name>A0A0F9CQM7_9ZZZZ</name>
<proteinExistence type="predicted"/>
<comment type="caution">
    <text evidence="1">The sequence shown here is derived from an EMBL/GenBank/DDBJ whole genome shotgun (WGS) entry which is preliminary data.</text>
</comment>
<dbReference type="EMBL" id="LAZR01035005">
    <property type="protein sequence ID" value="KKL28697.1"/>
    <property type="molecule type" value="Genomic_DNA"/>
</dbReference>
<reference evidence="1" key="1">
    <citation type="journal article" date="2015" name="Nature">
        <title>Complex archaea that bridge the gap between prokaryotes and eukaryotes.</title>
        <authorList>
            <person name="Spang A."/>
            <person name="Saw J.H."/>
            <person name="Jorgensen S.L."/>
            <person name="Zaremba-Niedzwiedzka K."/>
            <person name="Martijn J."/>
            <person name="Lind A.E."/>
            <person name="van Eijk R."/>
            <person name="Schleper C."/>
            <person name="Guy L."/>
            <person name="Ettema T.J."/>
        </authorList>
    </citation>
    <scope>NUCLEOTIDE SEQUENCE</scope>
</reference>
<dbReference type="AlphaFoldDB" id="A0A0F9CQM7"/>
<gene>
    <name evidence="1" type="ORF">LCGC14_2372530</name>
</gene>
<protein>
    <submittedName>
        <fullName evidence="1">Uncharacterized protein</fullName>
    </submittedName>
</protein>
<evidence type="ECO:0000313" key="1">
    <source>
        <dbReference type="EMBL" id="KKL28697.1"/>
    </source>
</evidence>
<organism evidence="1">
    <name type="scientific">marine sediment metagenome</name>
    <dbReference type="NCBI Taxonomy" id="412755"/>
    <lineage>
        <taxon>unclassified sequences</taxon>
        <taxon>metagenomes</taxon>
        <taxon>ecological metagenomes</taxon>
    </lineage>
</organism>
<accession>A0A0F9CQM7</accession>